<dbReference type="InterPro" id="IPR036318">
    <property type="entry name" value="FAD-bd_PCMH-like_sf"/>
</dbReference>
<evidence type="ECO:0000256" key="6">
    <source>
        <dbReference type="SAM" id="SignalP"/>
    </source>
</evidence>
<dbReference type="STRING" id="452589.G9NYA9"/>
<feature type="signal peptide" evidence="6">
    <location>
        <begin position="1"/>
        <end position="18"/>
    </location>
</feature>
<feature type="chain" id="PRO_5003524749" description="FAD-binding PCMH-type domain-containing protein" evidence="6">
    <location>
        <begin position="19"/>
        <end position="490"/>
    </location>
</feature>
<dbReference type="PROSITE" id="PS51257">
    <property type="entry name" value="PROKAR_LIPOPROTEIN"/>
    <property type="match status" value="1"/>
</dbReference>
<dbReference type="SUPFAM" id="SSF56176">
    <property type="entry name" value="FAD-binding/transporter-associated domain-like"/>
    <property type="match status" value="1"/>
</dbReference>
<dbReference type="InterPro" id="IPR016169">
    <property type="entry name" value="FAD-bd_PCMH_sub2"/>
</dbReference>
<protein>
    <recommendedName>
        <fullName evidence="7">FAD-binding PCMH-type domain-containing protein</fullName>
    </recommendedName>
</protein>
<dbReference type="Gene3D" id="3.40.462.20">
    <property type="match status" value="1"/>
</dbReference>
<evidence type="ECO:0000259" key="7">
    <source>
        <dbReference type="PROSITE" id="PS51387"/>
    </source>
</evidence>
<evidence type="ECO:0000256" key="2">
    <source>
        <dbReference type="ARBA" id="ARBA00022630"/>
    </source>
</evidence>
<keyword evidence="4" id="KW-0274">FAD</keyword>
<organism evidence="8 9">
    <name type="scientific">Hypocrea atroviridis (strain ATCC 20476 / IMI 206040)</name>
    <name type="common">Trichoderma atroviride</name>
    <dbReference type="NCBI Taxonomy" id="452589"/>
    <lineage>
        <taxon>Eukaryota</taxon>
        <taxon>Fungi</taxon>
        <taxon>Dikarya</taxon>
        <taxon>Ascomycota</taxon>
        <taxon>Pezizomycotina</taxon>
        <taxon>Sordariomycetes</taxon>
        <taxon>Hypocreomycetidae</taxon>
        <taxon>Hypocreales</taxon>
        <taxon>Hypocreaceae</taxon>
        <taxon>Trichoderma</taxon>
    </lineage>
</organism>
<keyword evidence="5" id="KW-0560">Oxidoreductase</keyword>
<dbReference type="GO" id="GO:0071949">
    <property type="term" value="F:FAD binding"/>
    <property type="evidence" value="ECO:0007669"/>
    <property type="project" value="InterPro"/>
</dbReference>
<keyword evidence="9" id="KW-1185">Reference proteome</keyword>
<comment type="similarity">
    <text evidence="1">Belongs to the oxygen-dependent FAD-linked oxidoreductase family.</text>
</comment>
<dbReference type="GO" id="GO:0016491">
    <property type="term" value="F:oxidoreductase activity"/>
    <property type="evidence" value="ECO:0007669"/>
    <property type="project" value="UniProtKB-KW"/>
</dbReference>
<dbReference type="Gene3D" id="3.30.465.10">
    <property type="match status" value="1"/>
</dbReference>
<feature type="domain" description="FAD-binding PCMH-type" evidence="7">
    <location>
        <begin position="58"/>
        <end position="233"/>
    </location>
</feature>
<dbReference type="OrthoDB" id="415825at2759"/>
<dbReference type="InterPro" id="IPR006094">
    <property type="entry name" value="Oxid_FAD_bind_N"/>
</dbReference>
<name>G9NYA9_HYPAI</name>
<dbReference type="InterPro" id="IPR050416">
    <property type="entry name" value="FAD-linked_Oxidoreductase"/>
</dbReference>
<reference evidence="8 9" key="1">
    <citation type="journal article" date="2011" name="Genome Biol.">
        <title>Comparative genome sequence analysis underscores mycoparasitism as the ancestral life style of Trichoderma.</title>
        <authorList>
            <person name="Kubicek C.P."/>
            <person name="Herrera-Estrella A."/>
            <person name="Seidl-Seiboth V."/>
            <person name="Martinez D.A."/>
            <person name="Druzhinina I.S."/>
            <person name="Thon M."/>
            <person name="Zeilinger S."/>
            <person name="Casas-Flores S."/>
            <person name="Horwitz B.A."/>
            <person name="Mukherjee P.K."/>
            <person name="Mukherjee M."/>
            <person name="Kredics L."/>
            <person name="Alcaraz L.D."/>
            <person name="Aerts A."/>
            <person name="Antal Z."/>
            <person name="Atanasova L."/>
            <person name="Cervantes-Badillo M.G."/>
            <person name="Challacombe J."/>
            <person name="Chertkov O."/>
            <person name="McCluskey K."/>
            <person name="Coulpier F."/>
            <person name="Deshpande N."/>
            <person name="von Doehren H."/>
            <person name="Ebbole D.J."/>
            <person name="Esquivel-Naranjo E.U."/>
            <person name="Fekete E."/>
            <person name="Flipphi M."/>
            <person name="Glaser F."/>
            <person name="Gomez-Rodriguez E.Y."/>
            <person name="Gruber S."/>
            <person name="Han C."/>
            <person name="Henrissat B."/>
            <person name="Hermosa R."/>
            <person name="Hernandez-Onate M."/>
            <person name="Karaffa L."/>
            <person name="Kosti I."/>
            <person name="Le Crom S."/>
            <person name="Lindquist E."/>
            <person name="Lucas S."/>
            <person name="Luebeck M."/>
            <person name="Luebeck P.S."/>
            <person name="Margeot A."/>
            <person name="Metz B."/>
            <person name="Misra M."/>
            <person name="Nevalainen H."/>
            <person name="Omann M."/>
            <person name="Packer N."/>
            <person name="Perrone G."/>
            <person name="Uresti-Rivera E.E."/>
            <person name="Salamov A."/>
            <person name="Schmoll M."/>
            <person name="Seiboth B."/>
            <person name="Shapiro H."/>
            <person name="Sukno S."/>
            <person name="Tamayo-Ramos J.A."/>
            <person name="Tisch D."/>
            <person name="Wiest A."/>
            <person name="Wilkinson H.H."/>
            <person name="Zhang M."/>
            <person name="Coutinho P.M."/>
            <person name="Kenerley C.M."/>
            <person name="Monte E."/>
            <person name="Baker S.E."/>
            <person name="Grigoriev I.V."/>
        </authorList>
    </citation>
    <scope>NUCLEOTIDE SEQUENCE [LARGE SCALE GENOMIC DNA]</scope>
    <source>
        <strain evidence="9">ATCC 20476 / IMI 206040</strain>
    </source>
</reference>
<evidence type="ECO:0000256" key="5">
    <source>
        <dbReference type="ARBA" id="ARBA00023002"/>
    </source>
</evidence>
<dbReference type="PROSITE" id="PS51387">
    <property type="entry name" value="FAD_PCMH"/>
    <property type="match status" value="1"/>
</dbReference>
<dbReference type="HOGENOM" id="CLU_018354_0_0_1"/>
<sequence>MARHLLLWTSFLISASVGCSVDNVASLFGSSLSYGAEISICTDRSFNETLTPRWDIFTQPTFSTVIKPATNQDVQNIVSPRVKIAGQHQIPFSVTSGGGGVTTTLSKLQDGLAINLANFQSVSLDTTQNTLTVGGGVVFSQIIDVLFKNGKELPIASVSCLGVISTTLGGGWGSLQGLRGLLIDNLLSVQLVTASGDLITVSATQNPDLFWALRGAGQNFGIVTSATYKVYDATNGGQVVNADFAFTAADNGSVWEYMQSYDESLPANMALSGFAFANATTREATLWVNVIYFGTVDEAMPHLEPLIAMNPTNKNISMVPWNEEISQAYFGVAGNACTANNRVNIYHAALKQTHVPTWESYFANLTQFYLDYPAYAGRVVIQKYSSEAVAAVPDSQTAYPLRDTKTMVLFEGWYTDPTLDGPVNSFMKQSRQSFAATSGYDSLSTYVNYAHGDEGPVAWYSTRKLTKLMSLKKQWDPKNLFGWYNAIPTN</sequence>
<dbReference type="Proteomes" id="UP000005426">
    <property type="component" value="Unassembled WGS sequence"/>
</dbReference>
<keyword evidence="3 6" id="KW-0732">Signal</keyword>
<dbReference type="AlphaFoldDB" id="G9NYA9"/>
<dbReference type="OMA" id="MNIEGFY"/>
<dbReference type="PANTHER" id="PTHR42973:SF32">
    <property type="entry name" value="FAD-LINKED OXIDOREDUCTASE AFOF"/>
    <property type="match status" value="1"/>
</dbReference>
<dbReference type="eggNOG" id="ENOG502SJ3M">
    <property type="taxonomic scope" value="Eukaryota"/>
</dbReference>
<comment type="caution">
    <text evidence="8">The sequence shown here is derived from an EMBL/GenBank/DDBJ whole genome shotgun (WGS) entry which is preliminary data.</text>
</comment>
<accession>G9NYA9</accession>
<evidence type="ECO:0000256" key="4">
    <source>
        <dbReference type="ARBA" id="ARBA00022827"/>
    </source>
</evidence>
<dbReference type="InterPro" id="IPR012951">
    <property type="entry name" value="BBE"/>
</dbReference>
<dbReference type="Pfam" id="PF01565">
    <property type="entry name" value="FAD_binding_4"/>
    <property type="match status" value="1"/>
</dbReference>
<dbReference type="InterPro" id="IPR016166">
    <property type="entry name" value="FAD-bd_PCMH"/>
</dbReference>
<proteinExistence type="inferred from homology"/>
<keyword evidence="2" id="KW-0285">Flavoprotein</keyword>
<evidence type="ECO:0000313" key="9">
    <source>
        <dbReference type="Proteomes" id="UP000005426"/>
    </source>
</evidence>
<dbReference type="EMBL" id="ABDG02000025">
    <property type="protein sequence ID" value="EHK44434.1"/>
    <property type="molecule type" value="Genomic_DNA"/>
</dbReference>
<gene>
    <name evidence="8" type="ORF">TRIATDRAFT_36827</name>
</gene>
<evidence type="ECO:0000256" key="3">
    <source>
        <dbReference type="ARBA" id="ARBA00022729"/>
    </source>
</evidence>
<dbReference type="PANTHER" id="PTHR42973">
    <property type="entry name" value="BINDING OXIDOREDUCTASE, PUTATIVE (AFU_ORTHOLOGUE AFUA_1G17690)-RELATED"/>
    <property type="match status" value="1"/>
</dbReference>
<dbReference type="Pfam" id="PF08031">
    <property type="entry name" value="BBE"/>
    <property type="match status" value="1"/>
</dbReference>
<evidence type="ECO:0000313" key="8">
    <source>
        <dbReference type="EMBL" id="EHK44434.1"/>
    </source>
</evidence>
<evidence type="ECO:0000256" key="1">
    <source>
        <dbReference type="ARBA" id="ARBA00005466"/>
    </source>
</evidence>